<gene>
    <name evidence="2" type="ORF">ACFFJH_11235</name>
</gene>
<evidence type="ECO:0000313" key="3">
    <source>
        <dbReference type="Proteomes" id="UP001589844"/>
    </source>
</evidence>
<reference evidence="2 3" key="1">
    <citation type="submission" date="2024-09" db="EMBL/GenBank/DDBJ databases">
        <authorList>
            <person name="Sun Q."/>
            <person name="Mori K."/>
        </authorList>
    </citation>
    <scope>NUCLEOTIDE SEQUENCE [LARGE SCALE GENOMIC DNA]</scope>
    <source>
        <strain evidence="2 3">CCM 8677</strain>
    </source>
</reference>
<proteinExistence type="predicted"/>
<keyword evidence="3" id="KW-1185">Reference proteome</keyword>
<dbReference type="Proteomes" id="UP001589844">
    <property type="component" value="Unassembled WGS sequence"/>
</dbReference>
<evidence type="ECO:0000256" key="1">
    <source>
        <dbReference type="SAM" id="MobiDB-lite"/>
    </source>
</evidence>
<evidence type="ECO:0000313" key="2">
    <source>
        <dbReference type="EMBL" id="MFC0350382.1"/>
    </source>
</evidence>
<name>A0ABV6IFD8_9BURK</name>
<accession>A0ABV6IFD8</accession>
<sequence length="87" mass="9322">MSLSLSLNSALPASQSGLQAYQQIKQRGEAATVSAETRSDLRAAAEPVTVSETKEVTPPMSLAEQRELERSWGLMSAIIGTQVDVFV</sequence>
<dbReference type="RefSeq" id="WP_390212629.1">
    <property type="nucleotide sequence ID" value="NZ_JBHLXJ010000013.1"/>
</dbReference>
<dbReference type="EMBL" id="JBHLXJ010000013">
    <property type="protein sequence ID" value="MFC0350382.1"/>
    <property type="molecule type" value="Genomic_DNA"/>
</dbReference>
<protein>
    <submittedName>
        <fullName evidence="2">Uncharacterized protein</fullName>
    </submittedName>
</protein>
<feature type="region of interest" description="Disordered" evidence="1">
    <location>
        <begin position="32"/>
        <end position="60"/>
    </location>
</feature>
<comment type="caution">
    <text evidence="2">The sequence shown here is derived from an EMBL/GenBank/DDBJ whole genome shotgun (WGS) entry which is preliminary data.</text>
</comment>
<organism evidence="2 3">
    <name type="scientific">Undibacterium danionis</name>
    <dbReference type="NCBI Taxonomy" id="1812100"/>
    <lineage>
        <taxon>Bacteria</taxon>
        <taxon>Pseudomonadati</taxon>
        <taxon>Pseudomonadota</taxon>
        <taxon>Betaproteobacteria</taxon>
        <taxon>Burkholderiales</taxon>
        <taxon>Oxalobacteraceae</taxon>
        <taxon>Undibacterium</taxon>
    </lineage>
</organism>